<protein>
    <recommendedName>
        <fullName evidence="3">Glycoside hydrolase family 5 domain-containing protein</fullName>
    </recommendedName>
</protein>
<evidence type="ECO:0000313" key="1">
    <source>
        <dbReference type="EMBL" id="KKU32419.1"/>
    </source>
</evidence>
<comment type="caution">
    <text evidence="1">The sequence shown here is derived from an EMBL/GenBank/DDBJ whole genome shotgun (WGS) entry which is preliminary data.</text>
</comment>
<dbReference type="EMBL" id="LCMJ01000056">
    <property type="protein sequence ID" value="KKU32419.1"/>
    <property type="molecule type" value="Genomic_DNA"/>
</dbReference>
<dbReference type="Gene3D" id="3.20.20.80">
    <property type="entry name" value="Glycosidases"/>
    <property type="match status" value="1"/>
</dbReference>
<reference evidence="1 2" key="1">
    <citation type="journal article" date="2015" name="Nature">
        <title>rRNA introns, odd ribosomes, and small enigmatic genomes across a large radiation of phyla.</title>
        <authorList>
            <person name="Brown C.T."/>
            <person name="Hug L.A."/>
            <person name="Thomas B.C."/>
            <person name="Sharon I."/>
            <person name="Castelle C.J."/>
            <person name="Singh A."/>
            <person name="Wilkins M.J."/>
            <person name="Williams K.H."/>
            <person name="Banfield J.F."/>
        </authorList>
    </citation>
    <scope>NUCLEOTIDE SEQUENCE [LARGE SCALE GENOMIC DNA]</scope>
</reference>
<evidence type="ECO:0008006" key="3">
    <source>
        <dbReference type="Google" id="ProtNLM"/>
    </source>
</evidence>
<proteinExistence type="predicted"/>
<organism evidence="1 2">
    <name type="scientific">Candidatus Azambacteria bacterium GW2011_GWB1_46_27</name>
    <dbReference type="NCBI Taxonomy" id="1618617"/>
    <lineage>
        <taxon>Bacteria</taxon>
        <taxon>Candidatus Azamiibacteriota</taxon>
    </lineage>
</organism>
<dbReference type="PATRIC" id="fig|1618617.3.peg.677"/>
<name>A0A0G1PI02_9BACT</name>
<evidence type="ECO:0000313" key="2">
    <source>
        <dbReference type="Proteomes" id="UP000034067"/>
    </source>
</evidence>
<dbReference type="Proteomes" id="UP000034067">
    <property type="component" value="Unassembled WGS sequence"/>
</dbReference>
<dbReference type="AlphaFoldDB" id="A0A0G1PI02"/>
<sequence length="467" mass="52587">MKTFLILIVGIVGLFVAATAVMFVLKACPPKGPWPVPPWCGRTVKEEFKDVLVVPTNLDKIIYPNFYKQAKPTNITVNDPYCLIEAPETVYPATYLGDYSLPQIKGAPLPAGITRIIGLKDGWMPHPNNNTGCYSFGYAAMKEAYEKTLRRVKAIGAEKITFTNYVHLSNFKSAEIDVSDKAVSEKDLRFVATKAREQNLEVILYLNLSPGEEKVSLEIPSASWLSALIHNWEPFVLDQATIAEETGIYAIMINHFHYQPSIKGFEDAYQNEMLALLQKIRNVYSGKVLLMIEPMSDANLGKLDTLLKQVDGFIYTPFANILQYESDKTVSVSRLKTQYLNGFANLGRDFGKYSKPIYFRILIQSHKESLEKGWIEDGFCIARGGDPCYQKNLDVDFSAQAVAYEAMMEAIKQAHNNYFTVGGVDSYGYWFTDVILPDVSQPQIAQSVRNKPAESIVKEWFKRLVAQ</sequence>
<accession>A0A0G1PI02</accession>
<gene>
    <name evidence="1" type="ORF">UX48_C0056G0008</name>
</gene>